<dbReference type="Proteomes" id="UP001497482">
    <property type="component" value="Chromosome 5"/>
</dbReference>
<gene>
    <name evidence="1" type="ORF">KC01_LOCUS32580</name>
</gene>
<sequence length="109" mass="11678">MLRDAAAGVSSLKLVQGLQRLYKYRADMACLSYTGCKWAYLGIRSLYREVRGCGRLVLLGLGGLGCGEAVCSSGLSSATISCVIPLDLHFDVSMISRFNCSFQWGSGAV</sequence>
<accession>A0AAV2LVU2</accession>
<keyword evidence="2" id="KW-1185">Reference proteome</keyword>
<reference evidence="1 2" key="1">
    <citation type="submission" date="2024-04" db="EMBL/GenBank/DDBJ databases">
        <authorList>
            <person name="Waldvogel A.-M."/>
            <person name="Schoenle A."/>
        </authorList>
    </citation>
    <scope>NUCLEOTIDE SEQUENCE [LARGE SCALE GENOMIC DNA]</scope>
</reference>
<organism evidence="1 2">
    <name type="scientific">Knipowitschia caucasica</name>
    <name type="common">Caucasian dwarf goby</name>
    <name type="synonym">Pomatoschistus caucasicus</name>
    <dbReference type="NCBI Taxonomy" id="637954"/>
    <lineage>
        <taxon>Eukaryota</taxon>
        <taxon>Metazoa</taxon>
        <taxon>Chordata</taxon>
        <taxon>Craniata</taxon>
        <taxon>Vertebrata</taxon>
        <taxon>Euteleostomi</taxon>
        <taxon>Actinopterygii</taxon>
        <taxon>Neopterygii</taxon>
        <taxon>Teleostei</taxon>
        <taxon>Neoteleostei</taxon>
        <taxon>Acanthomorphata</taxon>
        <taxon>Gobiaria</taxon>
        <taxon>Gobiiformes</taxon>
        <taxon>Gobioidei</taxon>
        <taxon>Gobiidae</taxon>
        <taxon>Gobiinae</taxon>
        <taxon>Knipowitschia</taxon>
    </lineage>
</organism>
<evidence type="ECO:0000313" key="2">
    <source>
        <dbReference type="Proteomes" id="UP001497482"/>
    </source>
</evidence>
<protein>
    <submittedName>
        <fullName evidence="1">Uncharacterized protein</fullName>
    </submittedName>
</protein>
<dbReference type="EMBL" id="OZ035827">
    <property type="protein sequence ID" value="CAL1605161.1"/>
    <property type="molecule type" value="Genomic_DNA"/>
</dbReference>
<proteinExistence type="predicted"/>
<evidence type="ECO:0000313" key="1">
    <source>
        <dbReference type="EMBL" id="CAL1605161.1"/>
    </source>
</evidence>
<name>A0AAV2LVU2_KNICA</name>
<dbReference type="AlphaFoldDB" id="A0AAV2LVU2"/>